<organism evidence="2 3">
    <name type="scientific">Actinokineospora bangkokensis</name>
    <dbReference type="NCBI Taxonomy" id="1193682"/>
    <lineage>
        <taxon>Bacteria</taxon>
        <taxon>Bacillati</taxon>
        <taxon>Actinomycetota</taxon>
        <taxon>Actinomycetes</taxon>
        <taxon>Pseudonocardiales</taxon>
        <taxon>Pseudonocardiaceae</taxon>
        <taxon>Actinokineospora</taxon>
    </lineage>
</organism>
<reference evidence="2 3" key="1">
    <citation type="submission" date="2016-10" db="EMBL/GenBank/DDBJ databases">
        <title>The Draft Genome Sequence of Actinokineospora bangkokensis 44EHWT reveals the biosynthetic pathway of antifungal compounds Thailandins with unusual extender unit butylmalonyl-CoA.</title>
        <authorList>
            <person name="Greule A."/>
            <person name="Intra B."/>
            <person name="Flemming S."/>
            <person name="Rommel M.G."/>
            <person name="Panbangred W."/>
            <person name="Bechthold A."/>
        </authorList>
    </citation>
    <scope>NUCLEOTIDE SEQUENCE [LARGE SCALE GENOMIC DNA]</scope>
    <source>
        <strain evidence="2 3">44EHW</strain>
    </source>
</reference>
<gene>
    <name evidence="2" type="ORF">BJP25_21700</name>
</gene>
<accession>A0A1Q9LL55</accession>
<dbReference type="EMBL" id="MKQR01000016">
    <property type="protein sequence ID" value="OLR92768.1"/>
    <property type="molecule type" value="Genomic_DNA"/>
</dbReference>
<dbReference type="SMART" id="SM00960">
    <property type="entry name" value="Robl_LC7"/>
    <property type="match status" value="1"/>
</dbReference>
<dbReference type="PANTHER" id="PTHR36222:SF1">
    <property type="entry name" value="SERINE PROTEASE INHIBITOR RV3364C"/>
    <property type="match status" value="1"/>
</dbReference>
<sequence>MVAQVPSRPGDLGWFLADFVTRVPGAAHALVVSADGLVLASSATLPKGHTQQLAAIVSGLVGLTEAAARALDAGGVVQTSVDMQLGSLFLMGMGQGAHLAVLAAADSDLGVLAYEMGTLVERVGARLTPELRAALTATAQEENDGTST</sequence>
<evidence type="ECO:0000313" key="3">
    <source>
        <dbReference type="Proteomes" id="UP000186040"/>
    </source>
</evidence>
<proteinExistence type="predicted"/>
<evidence type="ECO:0000313" key="2">
    <source>
        <dbReference type="EMBL" id="OLR92768.1"/>
    </source>
</evidence>
<keyword evidence="3" id="KW-1185">Reference proteome</keyword>
<dbReference type="PANTHER" id="PTHR36222">
    <property type="entry name" value="SERINE PROTEASE INHIBITOR RV3364C"/>
    <property type="match status" value="1"/>
</dbReference>
<protein>
    <submittedName>
        <fullName evidence="2">Dynein regulation protein LC7</fullName>
    </submittedName>
</protein>
<feature type="domain" description="Roadblock/LAMTOR2" evidence="1">
    <location>
        <begin position="13"/>
        <end position="103"/>
    </location>
</feature>
<dbReference type="Gene3D" id="3.30.450.30">
    <property type="entry name" value="Dynein light chain 2a, cytoplasmic"/>
    <property type="match status" value="1"/>
</dbReference>
<evidence type="ECO:0000259" key="1">
    <source>
        <dbReference type="SMART" id="SM00960"/>
    </source>
</evidence>
<dbReference type="SUPFAM" id="SSF103196">
    <property type="entry name" value="Roadblock/LC7 domain"/>
    <property type="match status" value="1"/>
</dbReference>
<dbReference type="InterPro" id="IPR053141">
    <property type="entry name" value="Mycobact_SerProt_Inhib_Rv3364c"/>
</dbReference>
<dbReference type="STRING" id="1193682.BJP25_21700"/>
<name>A0A1Q9LL55_9PSEU</name>
<dbReference type="AlphaFoldDB" id="A0A1Q9LL55"/>
<comment type="caution">
    <text evidence="2">The sequence shown here is derived from an EMBL/GenBank/DDBJ whole genome shotgun (WGS) entry which is preliminary data.</text>
</comment>
<dbReference type="InterPro" id="IPR004942">
    <property type="entry name" value="Roadblock/LAMTOR2_dom"/>
</dbReference>
<dbReference type="Proteomes" id="UP000186040">
    <property type="component" value="Unassembled WGS sequence"/>
</dbReference>
<dbReference type="Pfam" id="PF03259">
    <property type="entry name" value="Robl_LC7"/>
    <property type="match status" value="1"/>
</dbReference>